<dbReference type="Gene3D" id="3.20.20.100">
    <property type="entry name" value="NADP-dependent oxidoreductase domain"/>
    <property type="match status" value="1"/>
</dbReference>
<feature type="domain" description="NADP-dependent oxidoreductase" evidence="2">
    <location>
        <begin position="17"/>
        <end position="312"/>
    </location>
</feature>
<feature type="region of interest" description="Disordered" evidence="1">
    <location>
        <begin position="339"/>
        <end position="362"/>
    </location>
</feature>
<protein>
    <submittedName>
        <fullName evidence="3">Aldo/keto reductase</fullName>
    </submittedName>
</protein>
<name>A0A562ZY97_9BURK</name>
<organism evidence="3 4">
    <name type="scientific">Caenimonas sedimenti</name>
    <dbReference type="NCBI Taxonomy" id="2596921"/>
    <lineage>
        <taxon>Bacteria</taxon>
        <taxon>Pseudomonadati</taxon>
        <taxon>Pseudomonadota</taxon>
        <taxon>Betaproteobacteria</taxon>
        <taxon>Burkholderiales</taxon>
        <taxon>Comamonadaceae</taxon>
        <taxon>Caenimonas</taxon>
    </lineage>
</organism>
<evidence type="ECO:0000313" key="3">
    <source>
        <dbReference type="EMBL" id="TWO73338.1"/>
    </source>
</evidence>
<comment type="caution">
    <text evidence="3">The sequence shown here is derived from an EMBL/GenBank/DDBJ whole genome shotgun (WGS) entry which is preliminary data.</text>
</comment>
<dbReference type="Pfam" id="PF00248">
    <property type="entry name" value="Aldo_ket_red"/>
    <property type="match status" value="1"/>
</dbReference>
<dbReference type="AlphaFoldDB" id="A0A562ZY97"/>
<dbReference type="RefSeq" id="WP_145889826.1">
    <property type="nucleotide sequence ID" value="NZ_VOBQ01000001.1"/>
</dbReference>
<dbReference type="SUPFAM" id="SSF51430">
    <property type="entry name" value="NAD(P)-linked oxidoreductase"/>
    <property type="match status" value="1"/>
</dbReference>
<evidence type="ECO:0000259" key="2">
    <source>
        <dbReference type="Pfam" id="PF00248"/>
    </source>
</evidence>
<dbReference type="Proteomes" id="UP000318199">
    <property type="component" value="Unassembled WGS sequence"/>
</dbReference>
<evidence type="ECO:0000313" key="4">
    <source>
        <dbReference type="Proteomes" id="UP000318199"/>
    </source>
</evidence>
<sequence length="362" mass="40032">MAIETITLAPGYTVSRVAKGNWQLAAKHGKPYAQDDAVEDMRRFVEAGINAFDCADHYVGVEDTIGAFRRKYPGLGRQLRVSTKYTPDQDLIPRLTRADVGKAVDTSLERLGVEQLDLVQFHWWDYDVPGCAQAMLWLQEFQRAGKIAHLGTTNFNVPRLREILDAGVKLLSNQLQYSVLDHRPENGMVDLCQAHGIHLLCYGTVAGGFLSDKWLGQPEPQGEYPNRSLVKYRLIIEDFGGWEAYQAMLRTLDGIARKHGTSIAAVAARYVLDKPQASVALVGARDASHLDQNLAIFRTHLDDDDRRQIAALVAQAPGPQGDCYDAERVKGGAHAGIMHTNQNTRGAPAHIDMTPPLATARR</sequence>
<dbReference type="PANTHER" id="PTHR43147">
    <property type="entry name" value="PROTEIN TAS"/>
    <property type="match status" value="1"/>
</dbReference>
<dbReference type="InterPro" id="IPR020471">
    <property type="entry name" value="AKR"/>
</dbReference>
<evidence type="ECO:0000256" key="1">
    <source>
        <dbReference type="SAM" id="MobiDB-lite"/>
    </source>
</evidence>
<gene>
    <name evidence="3" type="ORF">FN976_00380</name>
</gene>
<dbReference type="OrthoDB" id="9772407at2"/>
<accession>A0A562ZY97</accession>
<reference evidence="3 4" key="1">
    <citation type="submission" date="2019-07" db="EMBL/GenBank/DDBJ databases">
        <title>Caenimonas sedimenti sp. nov., isolated from activated sludge.</title>
        <authorList>
            <person name="Xu J."/>
        </authorList>
    </citation>
    <scope>NUCLEOTIDE SEQUENCE [LARGE SCALE GENOMIC DNA]</scope>
    <source>
        <strain evidence="3 4">HX-9-20</strain>
    </source>
</reference>
<dbReference type="PANTHER" id="PTHR43147:SF2">
    <property type="entry name" value="NADP-DEPENDENT OXIDOREDUCTASE DOMAIN-CONTAINING PROTEIN"/>
    <property type="match status" value="1"/>
</dbReference>
<dbReference type="EMBL" id="VOBQ01000001">
    <property type="protein sequence ID" value="TWO73338.1"/>
    <property type="molecule type" value="Genomic_DNA"/>
</dbReference>
<dbReference type="PRINTS" id="PR00069">
    <property type="entry name" value="ALDKETRDTASE"/>
</dbReference>
<proteinExistence type="predicted"/>
<dbReference type="InterPro" id="IPR036812">
    <property type="entry name" value="NAD(P)_OxRdtase_dom_sf"/>
</dbReference>
<keyword evidence="4" id="KW-1185">Reference proteome</keyword>
<dbReference type="GO" id="GO:0016491">
    <property type="term" value="F:oxidoreductase activity"/>
    <property type="evidence" value="ECO:0007669"/>
    <property type="project" value="InterPro"/>
</dbReference>
<dbReference type="InterPro" id="IPR023210">
    <property type="entry name" value="NADP_OxRdtase_dom"/>
</dbReference>
<dbReference type="CDD" id="cd19101">
    <property type="entry name" value="AKR_unchar"/>
    <property type="match status" value="1"/>
</dbReference>